<dbReference type="GO" id="GO:0005886">
    <property type="term" value="C:plasma membrane"/>
    <property type="evidence" value="ECO:0007669"/>
    <property type="project" value="TreeGrafter"/>
</dbReference>
<dbReference type="GO" id="GO:0000270">
    <property type="term" value="P:peptidoglycan metabolic process"/>
    <property type="evidence" value="ECO:0007669"/>
    <property type="project" value="TreeGrafter"/>
</dbReference>
<evidence type="ECO:0000313" key="3">
    <source>
        <dbReference type="EMBL" id="GGD72091.1"/>
    </source>
</evidence>
<organism evidence="3 4">
    <name type="scientific">Croceicoccus mobilis</name>
    <dbReference type="NCBI Taxonomy" id="1703339"/>
    <lineage>
        <taxon>Bacteria</taxon>
        <taxon>Pseudomonadati</taxon>
        <taxon>Pseudomonadota</taxon>
        <taxon>Alphaproteobacteria</taxon>
        <taxon>Sphingomonadales</taxon>
        <taxon>Erythrobacteraceae</taxon>
        <taxon>Croceicoccus</taxon>
    </lineage>
</organism>
<dbReference type="Proteomes" id="UP000612349">
    <property type="component" value="Unassembled WGS sequence"/>
</dbReference>
<feature type="transmembrane region" description="Helical" evidence="1">
    <location>
        <begin position="5"/>
        <end position="24"/>
    </location>
</feature>
<keyword evidence="1" id="KW-1133">Transmembrane helix</keyword>
<dbReference type="InterPro" id="IPR003848">
    <property type="entry name" value="DUF218"/>
</dbReference>
<keyword evidence="1" id="KW-0812">Transmembrane</keyword>
<dbReference type="CDD" id="cd06259">
    <property type="entry name" value="YdcF-like"/>
    <property type="match status" value="1"/>
</dbReference>
<dbReference type="GO" id="GO:0043164">
    <property type="term" value="P:Gram-negative-bacterium-type cell wall biogenesis"/>
    <property type="evidence" value="ECO:0007669"/>
    <property type="project" value="TreeGrafter"/>
</dbReference>
<gene>
    <name evidence="3" type="ORF">GCM10010990_21940</name>
</gene>
<dbReference type="EMBL" id="BMIP01000004">
    <property type="protein sequence ID" value="GGD72091.1"/>
    <property type="molecule type" value="Genomic_DNA"/>
</dbReference>
<keyword evidence="4" id="KW-1185">Reference proteome</keyword>
<protein>
    <recommendedName>
        <fullName evidence="2">DUF218 domain-containing protein</fullName>
    </recommendedName>
</protein>
<accession>A0A916Z2Y7</accession>
<dbReference type="OrthoDB" id="9812311at2"/>
<evidence type="ECO:0000313" key="4">
    <source>
        <dbReference type="Proteomes" id="UP000612349"/>
    </source>
</evidence>
<sequence length="176" mass="19680">MIRRILSFILLVWAIGFIWFAMMLPRPAGDDTTDGIVVLTGGGGRIERGLEALREGWSPEMLVSGVGREVKPREFAAEYRIENSLMRCCITLGYDAVDTRTNASETAHWVEDGGKTSLRLVTADYHMRRAASELRRQVGSDITIVRDAVPTEPSLAMLFLEYHKLLIGWVGNLLDL</sequence>
<comment type="caution">
    <text evidence="3">The sequence shown here is derived from an EMBL/GenBank/DDBJ whole genome shotgun (WGS) entry which is preliminary data.</text>
</comment>
<reference evidence="3" key="2">
    <citation type="submission" date="2020-09" db="EMBL/GenBank/DDBJ databases">
        <authorList>
            <person name="Sun Q."/>
            <person name="Zhou Y."/>
        </authorList>
    </citation>
    <scope>NUCLEOTIDE SEQUENCE</scope>
    <source>
        <strain evidence="3">CGMCC 1.15360</strain>
    </source>
</reference>
<feature type="domain" description="DUF218" evidence="2">
    <location>
        <begin position="34"/>
        <end position="143"/>
    </location>
</feature>
<dbReference type="Pfam" id="PF02698">
    <property type="entry name" value="DUF218"/>
    <property type="match status" value="1"/>
</dbReference>
<evidence type="ECO:0000259" key="2">
    <source>
        <dbReference type="Pfam" id="PF02698"/>
    </source>
</evidence>
<dbReference type="PANTHER" id="PTHR30336">
    <property type="entry name" value="INNER MEMBRANE PROTEIN, PROBABLE PERMEASE"/>
    <property type="match status" value="1"/>
</dbReference>
<proteinExistence type="predicted"/>
<dbReference type="RefSeq" id="WP_066774486.1">
    <property type="nucleotide sequence ID" value="NZ_BMIP01000004.1"/>
</dbReference>
<keyword evidence="1" id="KW-0472">Membrane</keyword>
<reference evidence="3" key="1">
    <citation type="journal article" date="2014" name="Int. J. Syst. Evol. Microbiol.">
        <title>Complete genome sequence of Corynebacterium casei LMG S-19264T (=DSM 44701T), isolated from a smear-ripened cheese.</title>
        <authorList>
            <consortium name="US DOE Joint Genome Institute (JGI-PGF)"/>
            <person name="Walter F."/>
            <person name="Albersmeier A."/>
            <person name="Kalinowski J."/>
            <person name="Ruckert C."/>
        </authorList>
    </citation>
    <scope>NUCLEOTIDE SEQUENCE</scope>
    <source>
        <strain evidence="3">CGMCC 1.15360</strain>
    </source>
</reference>
<dbReference type="AlphaFoldDB" id="A0A916Z2Y7"/>
<evidence type="ECO:0000256" key="1">
    <source>
        <dbReference type="SAM" id="Phobius"/>
    </source>
</evidence>
<name>A0A916Z2Y7_9SPHN</name>
<dbReference type="PANTHER" id="PTHR30336:SF4">
    <property type="entry name" value="ENVELOPE BIOGENESIS FACTOR ELYC"/>
    <property type="match status" value="1"/>
</dbReference>
<dbReference type="InterPro" id="IPR051599">
    <property type="entry name" value="Cell_Envelope_Assoc"/>
</dbReference>